<protein>
    <submittedName>
        <fullName evidence="6">Class I SAM-dependent methyltransferase</fullName>
    </submittedName>
</protein>
<reference evidence="6 7" key="1">
    <citation type="submission" date="2019-07" db="EMBL/GenBank/DDBJ databases">
        <title>Complete Genome Sequence and Methylome Analysis of Nocardia otitidis-caviarum NEB252.</title>
        <authorList>
            <person name="Fomenkov A."/>
            <person name="Anton B.P."/>
            <person name="Vincze T."/>
            <person name="Roberts R.J."/>
        </authorList>
    </citation>
    <scope>NUCLEOTIDE SEQUENCE [LARGE SCALE GENOMIC DNA]</scope>
    <source>
        <strain evidence="6 7">NEB252</strain>
    </source>
</reference>
<keyword evidence="1 6" id="KW-0489">Methyltransferase</keyword>
<dbReference type="GO" id="GO:0010420">
    <property type="term" value="F:polyprenyldihydroxybenzoate methyltransferase activity"/>
    <property type="evidence" value="ECO:0007669"/>
    <property type="project" value="TreeGrafter"/>
</dbReference>
<dbReference type="CDD" id="cd02440">
    <property type="entry name" value="AdoMet_MTases"/>
    <property type="match status" value="1"/>
</dbReference>
<evidence type="ECO:0000256" key="4">
    <source>
        <dbReference type="SAM" id="MobiDB-lite"/>
    </source>
</evidence>
<organism evidence="6 7">
    <name type="scientific">Nocardia otitidiscaviarum</name>
    <dbReference type="NCBI Taxonomy" id="1823"/>
    <lineage>
        <taxon>Bacteria</taxon>
        <taxon>Bacillati</taxon>
        <taxon>Actinomycetota</taxon>
        <taxon>Actinomycetes</taxon>
        <taxon>Mycobacteriales</taxon>
        <taxon>Nocardiaceae</taxon>
        <taxon>Nocardia</taxon>
    </lineage>
</organism>
<gene>
    <name evidence="6" type="ORF">FOH10_13830</name>
</gene>
<evidence type="ECO:0000313" key="6">
    <source>
        <dbReference type="EMBL" id="QDP79624.1"/>
    </source>
</evidence>
<evidence type="ECO:0000313" key="7">
    <source>
        <dbReference type="Proteomes" id="UP000317039"/>
    </source>
</evidence>
<keyword evidence="3" id="KW-0949">S-adenosyl-L-methionine</keyword>
<evidence type="ECO:0000256" key="2">
    <source>
        <dbReference type="ARBA" id="ARBA00022679"/>
    </source>
</evidence>
<proteinExistence type="predicted"/>
<dbReference type="SUPFAM" id="SSF53335">
    <property type="entry name" value="S-adenosyl-L-methionine-dependent methyltransferases"/>
    <property type="match status" value="1"/>
</dbReference>
<dbReference type="AlphaFoldDB" id="A0A516NL37"/>
<accession>A0A516NL37</accession>
<feature type="domain" description="Methyltransferase" evidence="5">
    <location>
        <begin position="54"/>
        <end position="147"/>
    </location>
</feature>
<evidence type="ECO:0000256" key="3">
    <source>
        <dbReference type="ARBA" id="ARBA00022691"/>
    </source>
</evidence>
<dbReference type="PROSITE" id="PS51585">
    <property type="entry name" value="SAM_MT_TPMT"/>
    <property type="match status" value="1"/>
</dbReference>
<dbReference type="EMBL" id="CP041695">
    <property type="protein sequence ID" value="QDP79624.1"/>
    <property type="molecule type" value="Genomic_DNA"/>
</dbReference>
<dbReference type="KEGG" id="nod:FOH10_13830"/>
<feature type="region of interest" description="Disordered" evidence="4">
    <location>
        <begin position="1"/>
        <end position="37"/>
    </location>
</feature>
<dbReference type="PANTHER" id="PTHR43464">
    <property type="entry name" value="METHYLTRANSFERASE"/>
    <property type="match status" value="1"/>
</dbReference>
<dbReference type="InterPro" id="IPR029063">
    <property type="entry name" value="SAM-dependent_MTases_sf"/>
</dbReference>
<dbReference type="GO" id="GO:0032259">
    <property type="term" value="P:methylation"/>
    <property type="evidence" value="ECO:0007669"/>
    <property type="project" value="UniProtKB-KW"/>
</dbReference>
<dbReference type="InterPro" id="IPR041698">
    <property type="entry name" value="Methyltransf_25"/>
</dbReference>
<name>A0A516NL37_9NOCA</name>
<dbReference type="GeneID" id="80333458"/>
<dbReference type="Gene3D" id="3.40.50.150">
    <property type="entry name" value="Vaccinia Virus protein VP39"/>
    <property type="match status" value="1"/>
</dbReference>
<feature type="compositionally biased region" description="Basic and acidic residues" evidence="4">
    <location>
        <begin position="10"/>
        <end position="29"/>
    </location>
</feature>
<dbReference type="InterPro" id="IPR008854">
    <property type="entry name" value="TPMT"/>
</dbReference>
<dbReference type="Proteomes" id="UP000317039">
    <property type="component" value="Chromosome"/>
</dbReference>
<sequence length="213" mass="22812">MNEPLADRQPTSHERRSGLSWDESYRDEPAPWDTGRPQPAIVRLAAAGAFGRTVLDAGCGTGENTLHIAAAGGAVLGVDVAETAIAMARRKATARGLDAEFAVADAFRLHLLHRTFDTVVDSGLFHTFDADERTAYAHSLTSVTIPGSRLFILCFGDNGPDPGPHPVSREALTAPFDDDPDWQVADIAPEIIETRFTPDGAPAWLATIERLAG</sequence>
<dbReference type="RefSeq" id="WP_143981000.1">
    <property type="nucleotide sequence ID" value="NZ_CP041695.1"/>
</dbReference>
<dbReference type="PANTHER" id="PTHR43464:SF23">
    <property type="entry name" value="JUVENILE HORMONE ACID O-METHYLTRANSFERASE"/>
    <property type="match status" value="1"/>
</dbReference>
<keyword evidence="2 6" id="KW-0808">Transferase</keyword>
<dbReference type="Pfam" id="PF13649">
    <property type="entry name" value="Methyltransf_25"/>
    <property type="match status" value="1"/>
</dbReference>
<evidence type="ECO:0000256" key="1">
    <source>
        <dbReference type="ARBA" id="ARBA00022603"/>
    </source>
</evidence>
<evidence type="ECO:0000259" key="5">
    <source>
        <dbReference type="Pfam" id="PF13649"/>
    </source>
</evidence>